<gene>
    <name evidence="1" type="ORF">SERLADRAFT_479542</name>
</gene>
<organism>
    <name type="scientific">Serpula lacrymans var. lacrymans (strain S7.9)</name>
    <name type="common">Dry rot fungus</name>
    <dbReference type="NCBI Taxonomy" id="578457"/>
    <lineage>
        <taxon>Eukaryota</taxon>
        <taxon>Fungi</taxon>
        <taxon>Dikarya</taxon>
        <taxon>Basidiomycota</taxon>
        <taxon>Agaricomycotina</taxon>
        <taxon>Agaricomycetes</taxon>
        <taxon>Agaricomycetidae</taxon>
        <taxon>Boletales</taxon>
        <taxon>Coniophorineae</taxon>
        <taxon>Serpulaceae</taxon>
        <taxon>Serpula</taxon>
    </lineage>
</organism>
<dbReference type="RefSeq" id="XP_007323915.1">
    <property type="nucleotide sequence ID" value="XM_007323853.1"/>
</dbReference>
<name>F8PBZ1_SERL9</name>
<reference evidence="1" key="1">
    <citation type="submission" date="2011-04" db="EMBL/GenBank/DDBJ databases">
        <title>Evolution of plant cell wall degrading machinery underlies the functional diversity of forest fungi.</title>
        <authorList>
            <consortium name="US DOE Joint Genome Institute (JGI-PGF)"/>
            <person name="Eastwood D.C."/>
            <person name="Floudas D."/>
            <person name="Binder M."/>
            <person name="Majcherczyk A."/>
            <person name="Schneider P."/>
            <person name="Aerts A."/>
            <person name="Asiegbu F.O."/>
            <person name="Baker S.E."/>
            <person name="Barry K."/>
            <person name="Bendiksby M."/>
            <person name="Blumentritt M."/>
            <person name="Coutinho P.M."/>
            <person name="Cullen D."/>
            <person name="Cullen D."/>
            <person name="Gathman A."/>
            <person name="Goodell B."/>
            <person name="Henrissat B."/>
            <person name="Ihrmark K."/>
            <person name="Kauserud H."/>
            <person name="Kohler A."/>
            <person name="LaButti K."/>
            <person name="Lapidus A."/>
            <person name="Lavin J.L."/>
            <person name="Lee Y.-H."/>
            <person name="Lindquist E."/>
            <person name="Lilly W."/>
            <person name="Lucas S."/>
            <person name="Morin E."/>
            <person name="Murat C."/>
            <person name="Oguiza J.A."/>
            <person name="Park J."/>
            <person name="Pisabarro A.G."/>
            <person name="Riley R."/>
            <person name="Rosling A."/>
            <person name="Salamov A."/>
            <person name="Schmidt O."/>
            <person name="Schmutz J."/>
            <person name="Skrede I."/>
            <person name="Stenlid J."/>
            <person name="Wiebenga A."/>
            <person name="Xie X."/>
            <person name="Kues U."/>
            <person name="Hibbett D.S."/>
            <person name="Hoffmeister D."/>
            <person name="Hogberg N."/>
            <person name="Martin F."/>
            <person name="Grigoriev I.V."/>
            <person name="Watkinson S.C."/>
        </authorList>
    </citation>
    <scope>NUCLEOTIDE SEQUENCE</scope>
    <source>
        <strain evidence="1">S7.9</strain>
    </source>
</reference>
<protein>
    <submittedName>
        <fullName evidence="1">Uncharacterized protein</fullName>
    </submittedName>
</protein>
<evidence type="ECO:0000313" key="1">
    <source>
        <dbReference type="EMBL" id="EGO19194.1"/>
    </source>
</evidence>
<dbReference type="HOGENOM" id="CLU_2211571_0_0_1"/>
<accession>F8PBZ1</accession>
<proteinExistence type="predicted"/>
<dbReference type="AlphaFoldDB" id="F8PBZ1"/>
<dbReference type="GeneID" id="18821369"/>
<dbReference type="Proteomes" id="UP000008064">
    <property type="component" value="Unassembled WGS sequence"/>
</dbReference>
<sequence length="107" mass="12293">MKMAMRSANQSYFWSPFTARQCQPIPIRVPYNQGIVSGENLFNTLRRSKRRRMHIVSELKMDMDPGRFGDTVIQKTALKNHEDPALYMPPIDVSVTLPSFLSRSCTS</sequence>
<dbReference type="EMBL" id="GL945444">
    <property type="protein sequence ID" value="EGO19194.1"/>
    <property type="molecule type" value="Genomic_DNA"/>
</dbReference>
<dbReference type="KEGG" id="sla:SERLADRAFT_479542"/>